<comment type="similarity">
    <text evidence="1">Belongs to the short-chain dehydrogenases/reductases (SDR) family.</text>
</comment>
<gene>
    <name evidence="3" type="ORF">ACFFQA_06220</name>
</gene>
<dbReference type="Gene3D" id="3.40.50.720">
    <property type="entry name" value="NAD(P)-binding Rossmann-like Domain"/>
    <property type="match status" value="1"/>
</dbReference>
<dbReference type="SUPFAM" id="SSF51735">
    <property type="entry name" value="NAD(P)-binding Rossmann-fold domains"/>
    <property type="match status" value="1"/>
</dbReference>
<dbReference type="NCBIfam" id="NF005449">
    <property type="entry name" value="PRK07041.1"/>
    <property type="match status" value="1"/>
</dbReference>
<dbReference type="Pfam" id="PF13561">
    <property type="entry name" value="adh_short_C2"/>
    <property type="match status" value="1"/>
</dbReference>
<evidence type="ECO:0000313" key="4">
    <source>
        <dbReference type="Proteomes" id="UP001589693"/>
    </source>
</evidence>
<keyword evidence="2" id="KW-0560">Oxidoreductase</keyword>
<dbReference type="EMBL" id="JBHLZU010000005">
    <property type="protein sequence ID" value="MFB9903528.1"/>
    <property type="molecule type" value="Genomic_DNA"/>
</dbReference>
<evidence type="ECO:0000256" key="1">
    <source>
        <dbReference type="ARBA" id="ARBA00006484"/>
    </source>
</evidence>
<name>A0ABV5ZRM1_9PSEU</name>
<dbReference type="RefSeq" id="WP_377850671.1">
    <property type="nucleotide sequence ID" value="NZ_JBHLZU010000005.1"/>
</dbReference>
<keyword evidence="4" id="KW-1185">Reference proteome</keyword>
<dbReference type="CDD" id="cd11731">
    <property type="entry name" value="Lin1944_like_SDR_c"/>
    <property type="match status" value="1"/>
</dbReference>
<organism evidence="3 4">
    <name type="scientific">Allokutzneria oryzae</name>
    <dbReference type="NCBI Taxonomy" id="1378989"/>
    <lineage>
        <taxon>Bacteria</taxon>
        <taxon>Bacillati</taxon>
        <taxon>Actinomycetota</taxon>
        <taxon>Actinomycetes</taxon>
        <taxon>Pseudonocardiales</taxon>
        <taxon>Pseudonocardiaceae</taxon>
        <taxon>Allokutzneria</taxon>
    </lineage>
</organism>
<proteinExistence type="inferred from homology"/>
<dbReference type="InterPro" id="IPR036291">
    <property type="entry name" value="NAD(P)-bd_dom_sf"/>
</dbReference>
<accession>A0ABV5ZRM1</accession>
<dbReference type="PRINTS" id="PR00081">
    <property type="entry name" value="GDHRDH"/>
</dbReference>
<dbReference type="PANTHER" id="PTHR43477">
    <property type="entry name" value="DIHYDROANTICAPSIN 7-DEHYDROGENASE"/>
    <property type="match status" value="1"/>
</dbReference>
<comment type="caution">
    <text evidence="3">The sequence shown here is derived from an EMBL/GenBank/DDBJ whole genome shotgun (WGS) entry which is preliminary data.</text>
</comment>
<evidence type="ECO:0000256" key="2">
    <source>
        <dbReference type="ARBA" id="ARBA00023002"/>
    </source>
</evidence>
<dbReference type="Proteomes" id="UP001589693">
    <property type="component" value="Unassembled WGS sequence"/>
</dbReference>
<dbReference type="InterPro" id="IPR002347">
    <property type="entry name" value="SDR_fam"/>
</dbReference>
<dbReference type="PANTHER" id="PTHR43477:SF1">
    <property type="entry name" value="DIHYDROANTICAPSIN 7-DEHYDROGENASE"/>
    <property type="match status" value="1"/>
</dbReference>
<protein>
    <submittedName>
        <fullName evidence="3">SDR family oxidoreductase</fullName>
    </submittedName>
</protein>
<reference evidence="3 4" key="1">
    <citation type="submission" date="2024-09" db="EMBL/GenBank/DDBJ databases">
        <authorList>
            <person name="Sun Q."/>
            <person name="Mori K."/>
        </authorList>
    </citation>
    <scope>NUCLEOTIDE SEQUENCE [LARGE SCALE GENOMIC DNA]</scope>
    <source>
        <strain evidence="3 4">TBRC 7907</strain>
    </source>
</reference>
<dbReference type="InterPro" id="IPR051122">
    <property type="entry name" value="SDR_DHRS6-like"/>
</dbReference>
<evidence type="ECO:0000313" key="3">
    <source>
        <dbReference type="EMBL" id="MFB9903528.1"/>
    </source>
</evidence>
<sequence length="234" mass="24342">MKNRVLIIGGSSGMGLALAERLLSDGADVTVAGRSAERLSTVAARLPRVRTAQADISDEDAVRRLFTETGQLDHVVVTAADAVGAYKPVAAYDVATAKAIVGTKLLGPWLVGKHADLAPGGSITFTSGIAAYRPMPGSSVFAAVNGALEALVRALAVELAPLRVNAVSPGWIDTPIWDDLVGDGKAERLATMAQRLPVNRIGTVDDVSEAFVTLLRNGFITGTVVHVDGGHRLV</sequence>